<evidence type="ECO:0000256" key="3">
    <source>
        <dbReference type="ARBA" id="ARBA00023186"/>
    </source>
</evidence>
<evidence type="ECO:0000313" key="7">
    <source>
        <dbReference type="Proteomes" id="UP000252884"/>
    </source>
</evidence>
<dbReference type="Pfam" id="PF00226">
    <property type="entry name" value="DnaJ"/>
    <property type="match status" value="1"/>
</dbReference>
<dbReference type="GO" id="GO:0005737">
    <property type="term" value="C:cytoplasm"/>
    <property type="evidence" value="ECO:0007669"/>
    <property type="project" value="TreeGrafter"/>
</dbReference>
<dbReference type="EMBL" id="QPJK01000001">
    <property type="protein sequence ID" value="RCW75492.1"/>
    <property type="molecule type" value="Genomic_DNA"/>
</dbReference>
<dbReference type="AlphaFoldDB" id="A0A368Y5L2"/>
<sequence>MGNDQAFAELGLPNDASESEIKAAWRRLASRWHPDRNASAQAVARMQRINQAFESIQRARQGQADAPEPPPPPPPPPAPAAGAEPPTEPPAQAARPDQPPIRRKLKLTLEEAAAGCIKALRGKFTPVCHHCAGQGHRTLANACKRCRGKGTFVRPSAWFGWPGQPEECGDCAGTGIAREDCGPCGATGSLPVQNYEVQARIPPGVRDGDLLHVAARRAPADLEVQVGVAPHPLFTLHDDGSLSCKVPVDAFAWMANRPVSIPTLDGVQPLALQRDRRHYALPGLGFPVRHRGPRAEQRVEIEPVFPDRFGSDQDILLDQLIASNAGADPRLAEWQRTLRARDRKRPPG</sequence>
<dbReference type="PRINTS" id="PR00625">
    <property type="entry name" value="JDOMAIN"/>
</dbReference>
<dbReference type="PANTHER" id="PTHR43096">
    <property type="entry name" value="DNAJ HOMOLOG 1, MITOCHONDRIAL-RELATED"/>
    <property type="match status" value="1"/>
</dbReference>
<evidence type="ECO:0000259" key="5">
    <source>
        <dbReference type="PROSITE" id="PS50076"/>
    </source>
</evidence>
<accession>A0A368Y5L2</accession>
<keyword evidence="1" id="KW-0235">DNA replication</keyword>
<keyword evidence="3" id="KW-0143">Chaperone</keyword>
<dbReference type="GO" id="GO:0042026">
    <property type="term" value="P:protein refolding"/>
    <property type="evidence" value="ECO:0007669"/>
    <property type="project" value="TreeGrafter"/>
</dbReference>
<feature type="compositionally biased region" description="Low complexity" evidence="4">
    <location>
        <begin position="80"/>
        <end position="96"/>
    </location>
</feature>
<dbReference type="SUPFAM" id="SSF57938">
    <property type="entry name" value="DnaJ/Hsp40 cysteine-rich domain"/>
    <property type="match status" value="1"/>
</dbReference>
<comment type="caution">
    <text evidence="6">The sequence shown here is derived from an EMBL/GenBank/DDBJ whole genome shotgun (WGS) entry which is preliminary data.</text>
</comment>
<feature type="compositionally biased region" description="Polar residues" evidence="4">
    <location>
        <begin position="48"/>
        <end position="60"/>
    </location>
</feature>
<protein>
    <submittedName>
        <fullName evidence="6">DnaJ-class molecular chaperone</fullName>
    </submittedName>
</protein>
<evidence type="ECO:0000256" key="1">
    <source>
        <dbReference type="ARBA" id="ARBA00022705"/>
    </source>
</evidence>
<proteinExistence type="predicted"/>
<dbReference type="GO" id="GO:0006260">
    <property type="term" value="P:DNA replication"/>
    <property type="evidence" value="ECO:0007669"/>
    <property type="project" value="UniProtKB-KW"/>
</dbReference>
<dbReference type="InterPro" id="IPR001623">
    <property type="entry name" value="DnaJ_domain"/>
</dbReference>
<dbReference type="SUPFAM" id="SSF49493">
    <property type="entry name" value="HSP40/DnaJ peptide-binding domain"/>
    <property type="match status" value="1"/>
</dbReference>
<dbReference type="Gene3D" id="1.10.287.110">
    <property type="entry name" value="DnaJ domain"/>
    <property type="match status" value="1"/>
</dbReference>
<gene>
    <name evidence="6" type="ORF">DES41_10184</name>
</gene>
<dbReference type="PROSITE" id="PS50076">
    <property type="entry name" value="DNAJ_2"/>
    <property type="match status" value="1"/>
</dbReference>
<dbReference type="CDD" id="cd06257">
    <property type="entry name" value="DnaJ"/>
    <property type="match status" value="1"/>
</dbReference>
<dbReference type="PANTHER" id="PTHR43096:SF52">
    <property type="entry name" value="DNAJ HOMOLOG 1, MITOCHONDRIAL-RELATED"/>
    <property type="match status" value="1"/>
</dbReference>
<dbReference type="InterPro" id="IPR036410">
    <property type="entry name" value="HSP_DnaJ_Cys-rich_dom_sf"/>
</dbReference>
<feature type="compositionally biased region" description="Pro residues" evidence="4">
    <location>
        <begin position="67"/>
        <end position="79"/>
    </location>
</feature>
<dbReference type="Pfam" id="PF01556">
    <property type="entry name" value="DnaJ_C"/>
    <property type="match status" value="1"/>
</dbReference>
<feature type="region of interest" description="Disordered" evidence="4">
    <location>
        <begin position="34"/>
        <end position="99"/>
    </location>
</feature>
<organism evidence="6 7">
    <name type="scientific">Pseudorhodoferax soli</name>
    <dbReference type="NCBI Taxonomy" id="545864"/>
    <lineage>
        <taxon>Bacteria</taxon>
        <taxon>Pseudomonadati</taxon>
        <taxon>Pseudomonadota</taxon>
        <taxon>Betaproteobacteria</taxon>
        <taxon>Burkholderiales</taxon>
        <taxon>Comamonadaceae</taxon>
    </lineage>
</organism>
<dbReference type="RefSeq" id="WP_245965527.1">
    <property type="nucleotide sequence ID" value="NZ_QPJK01000001.1"/>
</dbReference>
<dbReference type="SUPFAM" id="SSF46565">
    <property type="entry name" value="Chaperone J-domain"/>
    <property type="match status" value="1"/>
</dbReference>
<evidence type="ECO:0000256" key="2">
    <source>
        <dbReference type="ARBA" id="ARBA00023016"/>
    </source>
</evidence>
<dbReference type="Proteomes" id="UP000252884">
    <property type="component" value="Unassembled WGS sequence"/>
</dbReference>
<evidence type="ECO:0000313" key="6">
    <source>
        <dbReference type="EMBL" id="RCW75492.1"/>
    </source>
</evidence>
<keyword evidence="2" id="KW-0346">Stress response</keyword>
<dbReference type="Gene3D" id="2.10.230.10">
    <property type="entry name" value="Heat shock protein DnaJ, cysteine-rich domain"/>
    <property type="match status" value="1"/>
</dbReference>
<name>A0A368Y5L2_9BURK</name>
<dbReference type="InterPro" id="IPR008971">
    <property type="entry name" value="HSP40/DnaJ_pept-bd"/>
</dbReference>
<dbReference type="GO" id="GO:0051082">
    <property type="term" value="F:unfolded protein binding"/>
    <property type="evidence" value="ECO:0007669"/>
    <property type="project" value="InterPro"/>
</dbReference>
<keyword evidence="7" id="KW-1185">Reference proteome</keyword>
<dbReference type="SMART" id="SM00271">
    <property type="entry name" value="DnaJ"/>
    <property type="match status" value="1"/>
</dbReference>
<feature type="domain" description="J" evidence="5">
    <location>
        <begin position="5"/>
        <end position="61"/>
    </location>
</feature>
<dbReference type="InterPro" id="IPR002939">
    <property type="entry name" value="DnaJ_C"/>
</dbReference>
<reference evidence="6 7" key="1">
    <citation type="submission" date="2018-07" db="EMBL/GenBank/DDBJ databases">
        <title>Genomic Encyclopedia of Type Strains, Phase IV (KMG-IV): sequencing the most valuable type-strain genomes for metagenomic binning, comparative biology and taxonomic classification.</title>
        <authorList>
            <person name="Goeker M."/>
        </authorList>
    </citation>
    <scope>NUCLEOTIDE SEQUENCE [LARGE SCALE GENOMIC DNA]</scope>
    <source>
        <strain evidence="6 7">DSM 21634</strain>
    </source>
</reference>
<dbReference type="Gene3D" id="2.60.260.20">
    <property type="entry name" value="Urease metallochaperone UreE, N-terminal domain"/>
    <property type="match status" value="1"/>
</dbReference>
<evidence type="ECO:0000256" key="4">
    <source>
        <dbReference type="SAM" id="MobiDB-lite"/>
    </source>
</evidence>
<dbReference type="InterPro" id="IPR036869">
    <property type="entry name" value="J_dom_sf"/>
</dbReference>